<dbReference type="EMBL" id="GL541648">
    <property type="protein sequence ID" value="KDE08762.1"/>
    <property type="molecule type" value="Genomic_DNA"/>
</dbReference>
<dbReference type="EnsemblFungi" id="MVLG_01215T0">
    <property type="protein sequence ID" value="MVLG_01215T0"/>
    <property type="gene ID" value="MVLG_01215"/>
</dbReference>
<dbReference type="SUPFAM" id="SSF52540">
    <property type="entry name" value="P-loop containing nucleoside triphosphate hydrolases"/>
    <property type="match status" value="1"/>
</dbReference>
<dbReference type="GO" id="GO:0005657">
    <property type="term" value="C:replication fork"/>
    <property type="evidence" value="ECO:0007669"/>
    <property type="project" value="TreeGrafter"/>
</dbReference>
<dbReference type="InParanoid" id="U5H1F9"/>
<protein>
    <recommendedName>
        <fullName evidence="6">DNA recombination and repair protein Rad51-like C-terminal domain-containing protein</fullName>
    </recommendedName>
</protein>
<evidence type="ECO:0000313" key="4">
    <source>
        <dbReference type="EnsemblFungi" id="MVLG_01215T0"/>
    </source>
</evidence>
<dbReference type="OrthoDB" id="336321at2759"/>
<comment type="subcellular location">
    <subcellularLocation>
        <location evidence="1">Nucleus</location>
    </subcellularLocation>
</comment>
<dbReference type="GO" id="GO:0003697">
    <property type="term" value="F:single-stranded DNA binding"/>
    <property type="evidence" value="ECO:0007669"/>
    <property type="project" value="TreeGrafter"/>
</dbReference>
<dbReference type="AlphaFoldDB" id="U5H1F9"/>
<dbReference type="HOGENOM" id="CLU_729888_0_0_1"/>
<dbReference type="InterPro" id="IPR051988">
    <property type="entry name" value="HRR_RAD51_Paralog"/>
</dbReference>
<gene>
    <name evidence="3" type="ORF">MVLG_01215</name>
</gene>
<dbReference type="Gene3D" id="3.40.50.300">
    <property type="entry name" value="P-loop containing nucleotide triphosphate hydrolases"/>
    <property type="match status" value="1"/>
</dbReference>
<dbReference type="OMA" id="RWPANCA"/>
<reference evidence="3 5" key="3">
    <citation type="journal article" date="2015" name="BMC Genomics">
        <title>Sex and parasites: genomic and transcriptomic analysis of Microbotryum lychnidis-dioicae, the biotrophic and plant-castrating anther smut fungus.</title>
        <authorList>
            <person name="Perlin M.H."/>
            <person name="Amselem J."/>
            <person name="Fontanillas E."/>
            <person name="Toh S.S."/>
            <person name="Chen Z."/>
            <person name="Goldberg J."/>
            <person name="Duplessis S."/>
            <person name="Henrissat B."/>
            <person name="Young S."/>
            <person name="Zeng Q."/>
            <person name="Aguileta G."/>
            <person name="Petit E."/>
            <person name="Badouin H."/>
            <person name="Andrews J."/>
            <person name="Razeeq D."/>
            <person name="Gabaldon T."/>
            <person name="Quesneville H."/>
            <person name="Giraud T."/>
            <person name="Hood M.E."/>
            <person name="Schultz D.J."/>
            <person name="Cuomo C.A."/>
        </authorList>
    </citation>
    <scope>NUCLEOTIDE SEQUENCE [LARGE SCALE GENOMIC DNA]</scope>
    <source>
        <strain evidence="3">P1A1 Lamole</strain>
        <strain evidence="5">p1A1 Lamole</strain>
    </source>
</reference>
<dbReference type="InterPro" id="IPR027417">
    <property type="entry name" value="P-loop_NTPase"/>
</dbReference>
<accession>U5H1F9</accession>
<evidence type="ECO:0000256" key="1">
    <source>
        <dbReference type="ARBA" id="ARBA00004123"/>
    </source>
</evidence>
<proteinExistence type="predicted"/>
<evidence type="ECO:0008006" key="6">
    <source>
        <dbReference type="Google" id="ProtNLM"/>
    </source>
</evidence>
<sequence>MPLQAIARPHLPLSRPALDRSERMSSLQGWFETDDRDTRLGLQVLNSYGITRDVELAFVNITHLAPHPDLTPRILQQLHQRAISRLAAEPIAGLSLVEQFLDDDPEHAELPGPSSRIISSTIPDLDELLQGGWKRSELIEIAGPRASGRHLLLLHAMLHDLAVNPTHRALYVHSGSLNVQRCLLVLMSIIEGLRSRGASFTREEDGAHVDTQEFAVDILRRLSVAQPTLSPQQALEHVEAELGRTDIDESLALSCIVIDPIDALLGGKILSDKSAKGYAMMVTFMGRLKEITSSAKDRPVVFLINSGSAPSSSTNSASGVSRVSIFPTNLPHPSAPPPSALRPSLGTTFTYLTDMTLWLTRADHIWTSIGSSTTPIKTRFVIELVRSRRGESGGWTMFQSPDGISLLPEE</sequence>
<dbReference type="PANTHER" id="PTHR46457:SF1">
    <property type="entry name" value="DNA REPAIR PROTEIN RAD51 HOMOLOG 4"/>
    <property type="match status" value="1"/>
</dbReference>
<dbReference type="GO" id="GO:0000400">
    <property type="term" value="F:four-way junction DNA binding"/>
    <property type="evidence" value="ECO:0007669"/>
    <property type="project" value="TreeGrafter"/>
</dbReference>
<keyword evidence="5" id="KW-1185">Reference proteome</keyword>
<evidence type="ECO:0000256" key="2">
    <source>
        <dbReference type="ARBA" id="ARBA00023242"/>
    </source>
</evidence>
<keyword evidence="2" id="KW-0539">Nucleus</keyword>
<dbReference type="Proteomes" id="UP000017200">
    <property type="component" value="Unassembled WGS sequence"/>
</dbReference>
<dbReference type="EMBL" id="AEIJ01000100">
    <property type="status" value="NOT_ANNOTATED_CDS"/>
    <property type="molecule type" value="Genomic_DNA"/>
</dbReference>
<evidence type="ECO:0000313" key="3">
    <source>
        <dbReference type="EMBL" id="KDE08762.1"/>
    </source>
</evidence>
<evidence type="ECO:0000313" key="5">
    <source>
        <dbReference type="Proteomes" id="UP000017200"/>
    </source>
</evidence>
<dbReference type="PANTHER" id="PTHR46457">
    <property type="entry name" value="DNA REPAIR PROTEIN RAD51 HOMOLOG 4"/>
    <property type="match status" value="1"/>
</dbReference>
<dbReference type="GO" id="GO:0000724">
    <property type="term" value="P:double-strand break repair via homologous recombination"/>
    <property type="evidence" value="ECO:0007669"/>
    <property type="project" value="TreeGrafter"/>
</dbReference>
<reference evidence="4" key="4">
    <citation type="submission" date="2015-06" db="UniProtKB">
        <authorList>
            <consortium name="EnsemblFungi"/>
        </authorList>
    </citation>
    <scope>IDENTIFICATION</scope>
</reference>
<dbReference type="STRING" id="683840.U5H1F9"/>
<reference evidence="5" key="1">
    <citation type="submission" date="2010-11" db="EMBL/GenBank/DDBJ databases">
        <title>The genome sequence of Microbotryum violaceum strain p1A1 Lamole.</title>
        <authorList>
            <person name="Cuomo C."/>
            <person name="Perlin M."/>
            <person name="Young S.K."/>
            <person name="Zeng Q."/>
            <person name="Gargeya S."/>
            <person name="Alvarado L."/>
            <person name="Berlin A."/>
            <person name="Chapman S.B."/>
            <person name="Chen Z."/>
            <person name="Freedman E."/>
            <person name="Gellesch M."/>
            <person name="Goldberg J."/>
            <person name="Griggs A."/>
            <person name="Gujja S."/>
            <person name="Heilman E."/>
            <person name="Heiman D."/>
            <person name="Howarth C."/>
            <person name="Mehta T."/>
            <person name="Neiman D."/>
            <person name="Pearson M."/>
            <person name="Roberts A."/>
            <person name="Saif S."/>
            <person name="Shea T."/>
            <person name="Shenoy N."/>
            <person name="Sisk P."/>
            <person name="Stolte C."/>
            <person name="Sykes S."/>
            <person name="White J."/>
            <person name="Yandava C."/>
            <person name="Haas B."/>
            <person name="Nusbaum C."/>
            <person name="Birren B."/>
        </authorList>
    </citation>
    <scope>NUCLEOTIDE SEQUENCE [LARGE SCALE GENOMIC DNA]</scope>
    <source>
        <strain evidence="5">p1A1 Lamole</strain>
    </source>
</reference>
<dbReference type="GO" id="GO:0042148">
    <property type="term" value="P:DNA strand invasion"/>
    <property type="evidence" value="ECO:0007669"/>
    <property type="project" value="TreeGrafter"/>
</dbReference>
<reference evidence="3" key="2">
    <citation type="submission" date="2010-11" db="EMBL/GenBank/DDBJ databases">
        <authorList>
            <consortium name="The Broad Institute Genome Sequencing Platform"/>
            <person name="Earl A."/>
            <person name="Ward D."/>
            <person name="Feldgarden M."/>
            <person name="Gevers D."/>
            <person name="Butler R."/>
            <person name="Young S.K."/>
            <person name="Zeng Q."/>
            <person name="Gargeya S."/>
            <person name="Fitzgerald M."/>
            <person name="Haas B."/>
            <person name="Abouelleil A."/>
            <person name="Alvarado L."/>
            <person name="Arachchi H.M."/>
            <person name="Berlin A."/>
            <person name="Brown A."/>
            <person name="Chapman S.B."/>
            <person name="Chen Z."/>
            <person name="Dunbar C."/>
            <person name="Freedman E."/>
            <person name="Gearin G."/>
            <person name="Gellesch M."/>
            <person name="Goldberg J."/>
            <person name="Griggs A."/>
            <person name="Gujja S."/>
            <person name="Heilman E."/>
            <person name="Heiman D."/>
            <person name="Howarth C."/>
            <person name="Larson L."/>
            <person name="Lui A."/>
            <person name="MacDonald P.J.P."/>
            <person name="Mehta T."/>
            <person name="Montmayeur A."/>
            <person name="Murphy C."/>
            <person name="Neiman D."/>
            <person name="Pearson M."/>
            <person name="Priest M."/>
            <person name="Roberts A."/>
            <person name="Saif S."/>
            <person name="Shea T."/>
            <person name="Shenoy N."/>
            <person name="Sisk P."/>
            <person name="Stolte C."/>
            <person name="Sykes S."/>
            <person name="White J."/>
            <person name="Yandava C."/>
            <person name="Wortman J."/>
            <person name="Nusbaum C."/>
            <person name="Birren B."/>
        </authorList>
    </citation>
    <scope>NUCLEOTIDE SEQUENCE</scope>
    <source>
        <strain evidence="3">P1A1 Lamole</strain>
    </source>
</reference>
<name>U5H1F9_USTV1</name>
<dbReference type="GO" id="GO:0000723">
    <property type="term" value="P:telomere maintenance"/>
    <property type="evidence" value="ECO:0007669"/>
    <property type="project" value="TreeGrafter"/>
</dbReference>
<organism evidence="3">
    <name type="scientific">Microbotryum lychnidis-dioicae (strain p1A1 Lamole / MvSl-1064)</name>
    <name type="common">Anther smut fungus</name>
    <dbReference type="NCBI Taxonomy" id="683840"/>
    <lineage>
        <taxon>Eukaryota</taxon>
        <taxon>Fungi</taxon>
        <taxon>Dikarya</taxon>
        <taxon>Basidiomycota</taxon>
        <taxon>Pucciniomycotina</taxon>
        <taxon>Microbotryomycetes</taxon>
        <taxon>Microbotryales</taxon>
        <taxon>Microbotryaceae</taxon>
        <taxon>Microbotryum</taxon>
    </lineage>
</organism>
<dbReference type="GO" id="GO:0005815">
    <property type="term" value="C:microtubule organizing center"/>
    <property type="evidence" value="ECO:0007669"/>
    <property type="project" value="TreeGrafter"/>
</dbReference>
<dbReference type="GO" id="GO:0033063">
    <property type="term" value="C:Rad51B-Rad51C-Rad51D-XRCC2 complex"/>
    <property type="evidence" value="ECO:0007669"/>
    <property type="project" value="TreeGrafter"/>
</dbReference>
<dbReference type="GO" id="GO:0007131">
    <property type="term" value="P:reciprocal meiotic recombination"/>
    <property type="evidence" value="ECO:0007669"/>
    <property type="project" value="TreeGrafter"/>
</dbReference>
<dbReference type="GO" id="GO:0008094">
    <property type="term" value="F:ATP-dependent activity, acting on DNA"/>
    <property type="evidence" value="ECO:0007669"/>
    <property type="project" value="TreeGrafter"/>
</dbReference>